<dbReference type="EMBL" id="BTGU01006177">
    <property type="protein sequence ID" value="GMN35299.1"/>
    <property type="molecule type" value="Genomic_DNA"/>
</dbReference>
<protein>
    <submittedName>
        <fullName evidence="1">Uncharacterized protein</fullName>
    </submittedName>
</protein>
<accession>A0AA87ZL53</accession>
<proteinExistence type="predicted"/>
<name>A0AA87ZL53_FICCA</name>
<evidence type="ECO:0000313" key="2">
    <source>
        <dbReference type="Proteomes" id="UP001187192"/>
    </source>
</evidence>
<dbReference type="AlphaFoldDB" id="A0AA87ZL53"/>
<gene>
    <name evidence="1" type="ORF">TIFTF001_048440</name>
</gene>
<organism evidence="1 2">
    <name type="scientific">Ficus carica</name>
    <name type="common">Common fig</name>
    <dbReference type="NCBI Taxonomy" id="3494"/>
    <lineage>
        <taxon>Eukaryota</taxon>
        <taxon>Viridiplantae</taxon>
        <taxon>Streptophyta</taxon>
        <taxon>Embryophyta</taxon>
        <taxon>Tracheophyta</taxon>
        <taxon>Spermatophyta</taxon>
        <taxon>Magnoliopsida</taxon>
        <taxon>eudicotyledons</taxon>
        <taxon>Gunneridae</taxon>
        <taxon>Pentapetalae</taxon>
        <taxon>rosids</taxon>
        <taxon>fabids</taxon>
        <taxon>Rosales</taxon>
        <taxon>Moraceae</taxon>
        <taxon>Ficeae</taxon>
        <taxon>Ficus</taxon>
    </lineage>
</organism>
<evidence type="ECO:0000313" key="1">
    <source>
        <dbReference type="EMBL" id="GMN35299.1"/>
    </source>
</evidence>
<dbReference type="PANTHER" id="PTHR36374:SF1">
    <property type="entry name" value="OS01G0969000 PROTEIN"/>
    <property type="match status" value="1"/>
</dbReference>
<comment type="caution">
    <text evidence="1">The sequence shown here is derived from an EMBL/GenBank/DDBJ whole genome shotgun (WGS) entry which is preliminary data.</text>
</comment>
<keyword evidence="2" id="KW-1185">Reference proteome</keyword>
<dbReference type="GO" id="GO:0009507">
    <property type="term" value="C:chloroplast"/>
    <property type="evidence" value="ECO:0007669"/>
    <property type="project" value="TreeGrafter"/>
</dbReference>
<dbReference type="Proteomes" id="UP001187192">
    <property type="component" value="Unassembled WGS sequence"/>
</dbReference>
<reference evidence="1" key="1">
    <citation type="submission" date="2023-07" db="EMBL/GenBank/DDBJ databases">
        <title>draft genome sequence of fig (Ficus carica).</title>
        <authorList>
            <person name="Takahashi T."/>
            <person name="Nishimura K."/>
        </authorList>
    </citation>
    <scope>NUCLEOTIDE SEQUENCE</scope>
</reference>
<dbReference type="PANTHER" id="PTHR36374">
    <property type="entry name" value="OS01G0969000 PROTEIN"/>
    <property type="match status" value="1"/>
</dbReference>
<sequence>MIFKNSGSREPRNVFSLFPPKFKLQFPFLKPKDGSVANKGPMEVAVAGGGSEKIESQKPGFVRFPKAQVAVPPLVVAENDETGKTSNPIIFWQKIGKIQKLGLIHQELAFHHGNQ</sequence>